<dbReference type="Proteomes" id="UP000245119">
    <property type="component" value="Linkage Group LG3"/>
</dbReference>
<evidence type="ECO:0000256" key="1">
    <source>
        <dbReference type="SAM" id="Coils"/>
    </source>
</evidence>
<accession>A0A2T7PN20</accession>
<comment type="caution">
    <text evidence="2">The sequence shown here is derived from an EMBL/GenBank/DDBJ whole genome shotgun (WGS) entry which is preliminary data.</text>
</comment>
<evidence type="ECO:0000313" key="2">
    <source>
        <dbReference type="EMBL" id="PVD34838.1"/>
    </source>
</evidence>
<proteinExistence type="predicted"/>
<dbReference type="EMBL" id="PZQS01000003">
    <property type="protein sequence ID" value="PVD34838.1"/>
    <property type="molecule type" value="Genomic_DNA"/>
</dbReference>
<dbReference type="PANTHER" id="PTHR31424">
    <property type="entry name" value="PROTEIN CBG23806"/>
    <property type="match status" value="1"/>
</dbReference>
<reference evidence="2 3" key="1">
    <citation type="submission" date="2018-04" db="EMBL/GenBank/DDBJ databases">
        <title>The genome of golden apple snail Pomacea canaliculata provides insight into stress tolerance and invasive adaptation.</title>
        <authorList>
            <person name="Liu C."/>
            <person name="Liu B."/>
            <person name="Ren Y."/>
            <person name="Zhang Y."/>
            <person name="Wang H."/>
            <person name="Li S."/>
            <person name="Jiang F."/>
            <person name="Yin L."/>
            <person name="Zhang G."/>
            <person name="Qian W."/>
            <person name="Fan W."/>
        </authorList>
    </citation>
    <scope>NUCLEOTIDE SEQUENCE [LARGE SCALE GENOMIC DNA]</scope>
    <source>
        <strain evidence="2">SZHN2017</strain>
        <tissue evidence="2">Muscle</tissue>
    </source>
</reference>
<keyword evidence="3" id="KW-1185">Reference proteome</keyword>
<keyword evidence="1" id="KW-0175">Coiled coil</keyword>
<feature type="coiled-coil region" evidence="1">
    <location>
        <begin position="136"/>
        <end position="163"/>
    </location>
</feature>
<evidence type="ECO:0000313" key="3">
    <source>
        <dbReference type="Proteomes" id="UP000245119"/>
    </source>
</evidence>
<feature type="coiled-coil region" evidence="1">
    <location>
        <begin position="25"/>
        <end position="73"/>
    </location>
</feature>
<sequence>MNSFGSFHFNGNAIEQQLQASRKHVTYLQQQLGEQKHNVRQLQDQTEQLKRDGQEKEKKNNQLRKQLESLRAKHCQYPTISKQHKPWASLSRNGRWERKRNLAQAFKRISAPVHEEVKRIKVELEFAEGEVMSLIVRDYRKDEEKLAETVEKEDQERKILQAKDQYRISYDALHALRKAGVSHIPSKYSLLNLAKRLSTYIPIIHLGKSEAPDGYYRPLADVLEHMLKLPKHQHLLCCEHPVVTLRFACDGAKITKTKNAVRGVCKLILPEGQPQETGTPEDEATLFLYMGKEEYGTLLALSTRTRAEMAAASKGIQVGEKVIRVNWLLCSDWKAMAMMRGINQASSHVFCLWCKCNKSNIKDFTVEQWPVSRSPTDQTECLSHNPRDGYIKPDLLPFIPYTNMIPDELHLRIRISSKLFNQVVKWAIEQNKTAVLTEELKKLNIPFHFTEEQGDDGRGKIKKWTQLNGDALESVLQKLPLYRILDDGVKGIFRLDLLPKNALREILEANGIKSKKAKSQMVKQLQTELTPQKLRSDYMNHRNTASY</sequence>
<organism evidence="2 3">
    <name type="scientific">Pomacea canaliculata</name>
    <name type="common">Golden apple snail</name>
    <dbReference type="NCBI Taxonomy" id="400727"/>
    <lineage>
        <taxon>Eukaryota</taxon>
        <taxon>Metazoa</taxon>
        <taxon>Spiralia</taxon>
        <taxon>Lophotrochozoa</taxon>
        <taxon>Mollusca</taxon>
        <taxon>Gastropoda</taxon>
        <taxon>Caenogastropoda</taxon>
        <taxon>Architaenioglossa</taxon>
        <taxon>Ampullarioidea</taxon>
        <taxon>Ampullariidae</taxon>
        <taxon>Pomacea</taxon>
    </lineage>
</organism>
<name>A0A2T7PN20_POMCA</name>
<gene>
    <name evidence="2" type="ORF">C0Q70_06117</name>
</gene>
<dbReference type="PANTHER" id="PTHR31424:SF5">
    <property type="entry name" value="APPLE DOMAIN-CONTAINING PROTEIN"/>
    <property type="match status" value="1"/>
</dbReference>
<dbReference type="OrthoDB" id="6152204at2759"/>
<dbReference type="AlphaFoldDB" id="A0A2T7PN20"/>
<protein>
    <recommendedName>
        <fullName evidence="4">SAP domain-containing protein</fullName>
    </recommendedName>
</protein>
<dbReference type="STRING" id="400727.A0A2T7PN20"/>
<evidence type="ECO:0008006" key="4">
    <source>
        <dbReference type="Google" id="ProtNLM"/>
    </source>
</evidence>